<dbReference type="PANTHER" id="PTHR43033">
    <property type="entry name" value="TRNA(ILE)-LYSIDINE SYNTHASE-RELATED"/>
    <property type="match status" value="1"/>
</dbReference>
<evidence type="ECO:0000256" key="4">
    <source>
        <dbReference type="ARBA" id="ARBA00022840"/>
    </source>
</evidence>
<dbReference type="HAMAP" id="MF_01161">
    <property type="entry name" value="tRNA_Ile_lys_synt"/>
    <property type="match status" value="1"/>
</dbReference>
<dbReference type="AlphaFoldDB" id="A0A1X4NIF6"/>
<dbReference type="EC" id="6.3.4.19" evidence="6"/>
<comment type="similarity">
    <text evidence="6">Belongs to the tRNA(Ile)-lysidine synthase family.</text>
</comment>
<dbReference type="CDD" id="cd01992">
    <property type="entry name" value="TilS_N"/>
    <property type="match status" value="1"/>
</dbReference>
<dbReference type="RefSeq" id="WP_233139939.1">
    <property type="nucleotide sequence ID" value="NZ_JFKC01000017.1"/>
</dbReference>
<keyword evidence="3 6" id="KW-0547">Nucleotide-binding</keyword>
<dbReference type="InterPro" id="IPR012795">
    <property type="entry name" value="tRNA_Ile_lys_synt_N"/>
</dbReference>
<dbReference type="Pfam" id="PF01171">
    <property type="entry name" value="ATP_bind_3"/>
    <property type="match status" value="1"/>
</dbReference>
<evidence type="ECO:0000256" key="6">
    <source>
        <dbReference type="HAMAP-Rule" id="MF_01161"/>
    </source>
</evidence>
<keyword evidence="4 6" id="KW-0067">ATP-binding</keyword>
<dbReference type="GO" id="GO:0006400">
    <property type="term" value="P:tRNA modification"/>
    <property type="evidence" value="ECO:0007669"/>
    <property type="project" value="UniProtKB-UniRule"/>
</dbReference>
<dbReference type="NCBIfam" id="TIGR02432">
    <property type="entry name" value="lysidine_TilS_N"/>
    <property type="match status" value="1"/>
</dbReference>
<dbReference type="STRING" id="1123756.MGEO_14900"/>
<feature type="binding site" evidence="6">
    <location>
        <begin position="31"/>
        <end position="36"/>
    </location>
    <ligand>
        <name>ATP</name>
        <dbReference type="ChEBI" id="CHEBI:30616"/>
    </ligand>
</feature>
<dbReference type="InterPro" id="IPR012094">
    <property type="entry name" value="tRNA_Ile_lys_synt"/>
</dbReference>
<evidence type="ECO:0000259" key="7">
    <source>
        <dbReference type="Pfam" id="PF01171"/>
    </source>
</evidence>
<name>A0A1X4NIF6_9RHOB</name>
<evidence type="ECO:0000256" key="5">
    <source>
        <dbReference type="ARBA" id="ARBA00048539"/>
    </source>
</evidence>
<comment type="catalytic activity">
    <reaction evidence="5 6">
        <text>cytidine(34) in tRNA(Ile2) + L-lysine + ATP = lysidine(34) in tRNA(Ile2) + AMP + diphosphate + H(+)</text>
        <dbReference type="Rhea" id="RHEA:43744"/>
        <dbReference type="Rhea" id="RHEA-COMP:10625"/>
        <dbReference type="Rhea" id="RHEA-COMP:10670"/>
        <dbReference type="ChEBI" id="CHEBI:15378"/>
        <dbReference type="ChEBI" id="CHEBI:30616"/>
        <dbReference type="ChEBI" id="CHEBI:32551"/>
        <dbReference type="ChEBI" id="CHEBI:33019"/>
        <dbReference type="ChEBI" id="CHEBI:82748"/>
        <dbReference type="ChEBI" id="CHEBI:83665"/>
        <dbReference type="ChEBI" id="CHEBI:456215"/>
        <dbReference type="EC" id="6.3.4.19"/>
    </reaction>
</comment>
<dbReference type="GO" id="GO:0005524">
    <property type="term" value="F:ATP binding"/>
    <property type="evidence" value="ECO:0007669"/>
    <property type="project" value="UniProtKB-UniRule"/>
</dbReference>
<dbReference type="Proteomes" id="UP000193926">
    <property type="component" value="Unassembled WGS sequence"/>
</dbReference>
<reference evidence="8 9" key="1">
    <citation type="submission" date="2014-03" db="EMBL/GenBank/DDBJ databases">
        <title>The draft genome sequence of Marivita geojedonensis KCTC 23882.</title>
        <authorList>
            <person name="Lai Q."/>
            <person name="Shao Z."/>
        </authorList>
    </citation>
    <scope>NUCLEOTIDE SEQUENCE [LARGE SCALE GENOMIC DNA]</scope>
    <source>
        <strain evidence="8 9">DPG-138</strain>
    </source>
</reference>
<dbReference type="PANTHER" id="PTHR43033:SF1">
    <property type="entry name" value="TRNA(ILE)-LYSIDINE SYNTHASE-RELATED"/>
    <property type="match status" value="1"/>
</dbReference>
<gene>
    <name evidence="6" type="primary">tilS</name>
    <name evidence="8" type="ORF">MGEO_14900</name>
</gene>
<feature type="domain" description="tRNA(Ile)-lysidine/2-thiocytidine synthase N-terminal" evidence="7">
    <location>
        <begin position="27"/>
        <end position="227"/>
    </location>
</feature>
<comment type="subcellular location">
    <subcellularLocation>
        <location evidence="6">Cytoplasm</location>
    </subcellularLocation>
</comment>
<comment type="function">
    <text evidence="6">Ligates lysine onto the cytidine present at position 34 of the AUA codon-specific tRNA(Ile) that contains the anticodon CAU, in an ATP-dependent manner. Cytidine is converted to lysidine, thus changing the amino acid specificity of the tRNA from methionine to isoleucine.</text>
</comment>
<dbReference type="InterPro" id="IPR014729">
    <property type="entry name" value="Rossmann-like_a/b/a_fold"/>
</dbReference>
<protein>
    <recommendedName>
        <fullName evidence="6">tRNA(Ile)-lysidine synthase</fullName>
        <ecNumber evidence="6">6.3.4.19</ecNumber>
    </recommendedName>
    <alternativeName>
        <fullName evidence="6">tRNA(Ile)-2-lysyl-cytidine synthase</fullName>
    </alternativeName>
    <alternativeName>
        <fullName evidence="6">tRNA(Ile)-lysidine synthetase</fullName>
    </alternativeName>
</protein>
<dbReference type="GO" id="GO:0005737">
    <property type="term" value="C:cytoplasm"/>
    <property type="evidence" value="ECO:0007669"/>
    <property type="project" value="UniProtKB-SubCell"/>
</dbReference>
<keyword evidence="9" id="KW-1185">Reference proteome</keyword>
<evidence type="ECO:0000256" key="1">
    <source>
        <dbReference type="ARBA" id="ARBA00022598"/>
    </source>
</evidence>
<keyword evidence="2 6" id="KW-0819">tRNA processing</keyword>
<evidence type="ECO:0000256" key="2">
    <source>
        <dbReference type="ARBA" id="ARBA00022694"/>
    </source>
</evidence>
<dbReference type="Gene3D" id="3.40.50.620">
    <property type="entry name" value="HUPs"/>
    <property type="match status" value="1"/>
</dbReference>
<dbReference type="InterPro" id="IPR011063">
    <property type="entry name" value="TilS/TtcA_N"/>
</dbReference>
<proteinExistence type="inferred from homology"/>
<keyword evidence="6" id="KW-0963">Cytoplasm</keyword>
<organism evidence="8 9">
    <name type="scientific">Marivita geojedonensis</name>
    <dbReference type="NCBI Taxonomy" id="1123756"/>
    <lineage>
        <taxon>Bacteria</taxon>
        <taxon>Pseudomonadati</taxon>
        <taxon>Pseudomonadota</taxon>
        <taxon>Alphaproteobacteria</taxon>
        <taxon>Rhodobacterales</taxon>
        <taxon>Roseobacteraceae</taxon>
        <taxon>Marivita</taxon>
    </lineage>
</organism>
<evidence type="ECO:0000256" key="3">
    <source>
        <dbReference type="ARBA" id="ARBA00022741"/>
    </source>
</evidence>
<comment type="caution">
    <text evidence="8">The sequence shown here is derived from an EMBL/GenBank/DDBJ whole genome shotgun (WGS) entry which is preliminary data.</text>
</comment>
<comment type="domain">
    <text evidence="6">The N-terminal region contains the highly conserved SGGXDS motif, predicted to be a P-loop motif involved in ATP binding.</text>
</comment>
<dbReference type="GO" id="GO:0032267">
    <property type="term" value="F:tRNA(Ile)-lysidine synthase activity"/>
    <property type="evidence" value="ECO:0007669"/>
    <property type="project" value="UniProtKB-EC"/>
</dbReference>
<evidence type="ECO:0000313" key="8">
    <source>
        <dbReference type="EMBL" id="OSQ48204.1"/>
    </source>
</evidence>
<dbReference type="SUPFAM" id="SSF52402">
    <property type="entry name" value="Adenine nucleotide alpha hydrolases-like"/>
    <property type="match status" value="1"/>
</dbReference>
<accession>A0A1X4NIF6</accession>
<dbReference type="EMBL" id="JFKC01000017">
    <property type="protein sequence ID" value="OSQ48204.1"/>
    <property type="molecule type" value="Genomic_DNA"/>
</dbReference>
<evidence type="ECO:0000313" key="9">
    <source>
        <dbReference type="Proteomes" id="UP000193926"/>
    </source>
</evidence>
<keyword evidence="1 6" id="KW-0436">Ligase</keyword>
<sequence length="449" mass="49319">MTEAPLGQRFADAMGQLLGPEFPSDIGLAVSGGGDSMAMLCLAHNWTRDYGVRLWVVTVDHGLRSESAAEASMVAEECAALGWPHAILRWRWDGTGNVQDAARQARLSLVDRWRGSLRHVLFAHTQDDQAETVLMRLARGSGVDGLSGMRPRRPVVPHAPRIPDLTEEQVSGRCPPRGAAIPGFDVVRPCLDMRREELRHYIRVLQGRWVDDPTNEDRGYHRVRVRHLLNLLREEGITTSGLADTARRMARARDGLQARLAEAVARVGRDAPLGQVRIDRDGFAALEAETQLRMLSAALCYVSSAPYKPRAAASEALLEQVLSGRGGTLHGAEIVVDTAHLRVFREYAAVKDSVAALDALWDGQWAITERDTEWPTGSEMRALGDDGWQSFADRSAFSVPYRAARALPSVWSGDSLLACPALGFGPDFGLQRYVLGRPDTGFEAFCLSH</sequence>